<dbReference type="PANTHER" id="PTHR30185:SF16">
    <property type="entry name" value="PROTEIN GLCT"/>
    <property type="match status" value="1"/>
</dbReference>
<dbReference type="EMBL" id="NOII01000002">
    <property type="protein sequence ID" value="OYD58111.1"/>
    <property type="molecule type" value="Genomic_DNA"/>
</dbReference>
<gene>
    <name evidence="4" type="ORF">CGZ90_09520</name>
</gene>
<dbReference type="InterPro" id="IPR036634">
    <property type="entry name" value="PRD_sf"/>
</dbReference>
<dbReference type="InterPro" id="IPR011608">
    <property type="entry name" value="PRD"/>
</dbReference>
<dbReference type="InterPro" id="IPR001550">
    <property type="entry name" value="Transcrpt_antitermin_CS"/>
</dbReference>
<protein>
    <submittedName>
        <fullName evidence="4">PtsGHI operon antiterminator</fullName>
    </submittedName>
</protein>
<dbReference type="OrthoDB" id="9813552at2"/>
<feature type="domain" description="PRD" evidence="3">
    <location>
        <begin position="69"/>
        <end position="174"/>
    </location>
</feature>
<dbReference type="Gene3D" id="1.10.1790.10">
    <property type="entry name" value="PRD domain"/>
    <property type="match status" value="1"/>
</dbReference>
<evidence type="ECO:0000256" key="1">
    <source>
        <dbReference type="ARBA" id="ARBA00009115"/>
    </source>
</evidence>
<dbReference type="SMART" id="SM01061">
    <property type="entry name" value="CAT_RBD"/>
    <property type="match status" value="1"/>
</dbReference>
<dbReference type="Pfam" id="PF03123">
    <property type="entry name" value="CAT_RBD"/>
    <property type="match status" value="1"/>
</dbReference>
<comment type="similarity">
    <text evidence="1">Belongs to the transcriptional antiterminator BglG family. GlcT subfamily.</text>
</comment>
<evidence type="ECO:0000313" key="4">
    <source>
        <dbReference type="EMBL" id="OYD58111.1"/>
    </source>
</evidence>
<evidence type="ECO:0000259" key="3">
    <source>
        <dbReference type="PROSITE" id="PS51372"/>
    </source>
</evidence>
<dbReference type="NCBIfam" id="NF047357">
    <property type="entry name" value="antiterm_GlcT"/>
    <property type="match status" value="1"/>
</dbReference>
<evidence type="ECO:0000313" key="5">
    <source>
        <dbReference type="Proteomes" id="UP000215059"/>
    </source>
</evidence>
<dbReference type="Gene3D" id="1.20.890.100">
    <property type="match status" value="1"/>
</dbReference>
<dbReference type="AlphaFoldDB" id="A0A235F9V6"/>
<organism evidence="4 5">
    <name type="scientific">Fictibacillus aquaticus</name>
    <dbReference type="NCBI Taxonomy" id="2021314"/>
    <lineage>
        <taxon>Bacteria</taxon>
        <taxon>Bacillati</taxon>
        <taxon>Bacillota</taxon>
        <taxon>Bacilli</taxon>
        <taxon>Bacillales</taxon>
        <taxon>Fictibacillaceae</taxon>
        <taxon>Fictibacillus</taxon>
    </lineage>
</organism>
<dbReference type="SUPFAM" id="SSF50151">
    <property type="entry name" value="SacY-like RNA-binding domain"/>
    <property type="match status" value="1"/>
</dbReference>
<accession>A0A235F9V6</accession>
<keyword evidence="2" id="KW-0677">Repeat</keyword>
<keyword evidence="5" id="KW-1185">Reference proteome</keyword>
<dbReference type="PROSITE" id="PS00654">
    <property type="entry name" value="PRD_1"/>
    <property type="match status" value="1"/>
</dbReference>
<dbReference type="PANTHER" id="PTHR30185">
    <property type="entry name" value="CRYPTIC BETA-GLUCOSIDE BGL OPERON ANTITERMINATOR"/>
    <property type="match status" value="1"/>
</dbReference>
<dbReference type="Gene3D" id="1.20.58.1950">
    <property type="match status" value="1"/>
</dbReference>
<dbReference type="SUPFAM" id="SSF63520">
    <property type="entry name" value="PTS-regulatory domain, PRD"/>
    <property type="match status" value="2"/>
</dbReference>
<name>A0A235F9V6_9BACL</name>
<dbReference type="InterPro" id="IPR050661">
    <property type="entry name" value="BglG_antiterminators"/>
</dbReference>
<comment type="caution">
    <text evidence="4">The sequence shown here is derived from an EMBL/GenBank/DDBJ whole genome shotgun (WGS) entry which is preliminary data.</text>
</comment>
<dbReference type="GO" id="GO:0045893">
    <property type="term" value="P:positive regulation of DNA-templated transcription"/>
    <property type="evidence" value="ECO:0007669"/>
    <property type="project" value="InterPro"/>
</dbReference>
<dbReference type="RefSeq" id="WP_094252189.1">
    <property type="nucleotide sequence ID" value="NZ_JBHLXL010000001.1"/>
</dbReference>
<dbReference type="PROSITE" id="PS51372">
    <property type="entry name" value="PRD_2"/>
    <property type="match status" value="2"/>
</dbReference>
<feature type="domain" description="PRD" evidence="3">
    <location>
        <begin position="175"/>
        <end position="279"/>
    </location>
</feature>
<dbReference type="Pfam" id="PF00874">
    <property type="entry name" value="PRD"/>
    <property type="match status" value="2"/>
</dbReference>
<proteinExistence type="inferred from homology"/>
<dbReference type="GO" id="GO:0003723">
    <property type="term" value="F:RNA binding"/>
    <property type="evidence" value="ECO:0007669"/>
    <property type="project" value="InterPro"/>
</dbReference>
<sequence>MNDSLLIKKILNNNALIVTDNSQKESVVIGKGIGFGKKTGDLIQTSSADKWFVLKDEKEQEHYKQLLHSVDEKIIDVMNDVITHIQKRSGSDLDEHIHIALTDHIGFAIKRLEQGLDIKNPFLVETQTMYPMEYTIAEEAVEMINKHLSIHLPEGEIGFVALHIHSAITKRTIHLINRNSSLVAKLISLVSSGLDIEIDPKSINYLRLVRHLRHAIERIEQGEIVENQDKLANVLKEEYPLCYNLAWKLIKVMQNDLQKPVPNAEAVYLTMHLQRLSRK</sequence>
<dbReference type="InterPro" id="IPR004341">
    <property type="entry name" value="CAT_RNA-bd_dom"/>
</dbReference>
<reference evidence="4 5" key="1">
    <citation type="submission" date="2017-07" db="EMBL/GenBank/DDBJ databases">
        <title>Fictibacillus sp. nov. GDSW-R2A3 Genome sequencing and assembly.</title>
        <authorList>
            <person name="Mayilraj S."/>
        </authorList>
    </citation>
    <scope>NUCLEOTIDE SEQUENCE [LARGE SCALE GENOMIC DNA]</scope>
    <source>
        <strain evidence="4 5">GDSW-R2A3</strain>
    </source>
</reference>
<dbReference type="Proteomes" id="UP000215059">
    <property type="component" value="Unassembled WGS sequence"/>
</dbReference>
<dbReference type="InterPro" id="IPR036650">
    <property type="entry name" value="CAT_RNA-bd_dom_sf"/>
</dbReference>
<dbReference type="Gene3D" id="2.30.24.10">
    <property type="entry name" value="CAT RNA-binding domain"/>
    <property type="match status" value="1"/>
</dbReference>
<evidence type="ECO:0000256" key="2">
    <source>
        <dbReference type="ARBA" id="ARBA00022737"/>
    </source>
</evidence>